<protein>
    <recommendedName>
        <fullName evidence="3">Reverse transcriptase zinc-binding domain-containing protein</fullName>
    </recommendedName>
</protein>
<evidence type="ECO:0000313" key="2">
    <source>
        <dbReference type="Proteomes" id="UP000298652"/>
    </source>
</evidence>
<gene>
    <name evidence="1" type="ORF">SEVIR_7G147400v2</name>
</gene>
<proteinExistence type="predicted"/>
<dbReference type="EMBL" id="CM016558">
    <property type="protein sequence ID" value="TKW05006.1"/>
    <property type="molecule type" value="Genomic_DNA"/>
</dbReference>
<reference evidence="1" key="1">
    <citation type="submission" date="2019-03" db="EMBL/GenBank/DDBJ databases">
        <title>WGS assembly of Setaria viridis.</title>
        <authorList>
            <person name="Huang P."/>
            <person name="Jenkins J."/>
            <person name="Grimwood J."/>
            <person name="Barry K."/>
            <person name="Healey A."/>
            <person name="Mamidi S."/>
            <person name="Sreedasyam A."/>
            <person name="Shu S."/>
            <person name="Feldman M."/>
            <person name="Wu J."/>
            <person name="Yu Y."/>
            <person name="Chen C."/>
            <person name="Johnson J."/>
            <person name="Rokhsar D."/>
            <person name="Baxter I."/>
            <person name="Schmutz J."/>
            <person name="Brutnell T."/>
            <person name="Kellogg E."/>
        </authorList>
    </citation>
    <scope>NUCLEOTIDE SEQUENCE [LARGE SCALE GENOMIC DNA]</scope>
</reference>
<dbReference type="Gramene" id="TKW05006">
    <property type="protein sequence ID" value="TKW05006"/>
    <property type="gene ID" value="SEVIR_7G147400v2"/>
</dbReference>
<evidence type="ECO:0000313" key="1">
    <source>
        <dbReference type="EMBL" id="TKW05006.1"/>
    </source>
</evidence>
<evidence type="ECO:0008006" key="3">
    <source>
        <dbReference type="Google" id="ProtNLM"/>
    </source>
</evidence>
<dbReference type="AlphaFoldDB" id="A0A4V6Y822"/>
<dbReference type="Proteomes" id="UP000298652">
    <property type="component" value="Chromosome 7"/>
</dbReference>
<name>A0A4V6Y822_SETVI</name>
<dbReference type="OMA" id="KDWISAG"/>
<organism evidence="1 2">
    <name type="scientific">Setaria viridis</name>
    <name type="common">Green bristlegrass</name>
    <name type="synonym">Setaria italica subsp. viridis</name>
    <dbReference type="NCBI Taxonomy" id="4556"/>
    <lineage>
        <taxon>Eukaryota</taxon>
        <taxon>Viridiplantae</taxon>
        <taxon>Streptophyta</taxon>
        <taxon>Embryophyta</taxon>
        <taxon>Tracheophyta</taxon>
        <taxon>Spermatophyta</taxon>
        <taxon>Magnoliopsida</taxon>
        <taxon>Liliopsida</taxon>
        <taxon>Poales</taxon>
        <taxon>Poaceae</taxon>
        <taxon>PACMAD clade</taxon>
        <taxon>Panicoideae</taxon>
        <taxon>Panicodae</taxon>
        <taxon>Paniceae</taxon>
        <taxon>Cenchrinae</taxon>
        <taxon>Setaria</taxon>
    </lineage>
</organism>
<keyword evidence="2" id="KW-1185">Reference proteome</keyword>
<sequence>METAHHLLAECRYTKQIWKLIAQWLSQGILQPEQWTRSTRAIDWWIGITSTPGTPRKAYRSLTLLIMWELWNERNSRIFRHKGSPTTQLMAKIKSSANMWIAAGARDLAALLP</sequence>
<accession>A0A4V6Y822</accession>